<dbReference type="Gene3D" id="3.30.420.10">
    <property type="entry name" value="Ribonuclease H-like superfamily/Ribonuclease H"/>
    <property type="match status" value="1"/>
</dbReference>
<evidence type="ECO:0000313" key="2">
    <source>
        <dbReference type="EMBL" id="TDB92504.1"/>
    </source>
</evidence>
<dbReference type="GO" id="GO:0003676">
    <property type="term" value="F:nucleic acid binding"/>
    <property type="evidence" value="ECO:0007669"/>
    <property type="project" value="InterPro"/>
</dbReference>
<dbReference type="InterPro" id="IPR036397">
    <property type="entry name" value="RNaseH_sf"/>
</dbReference>
<dbReference type="RefSeq" id="WP_132342234.1">
    <property type="nucleotide sequence ID" value="NZ_SMJZ01000440.1"/>
</dbReference>
<reference evidence="2 3" key="1">
    <citation type="submission" date="2019-02" db="EMBL/GenBank/DDBJ databases">
        <title>Draft genome sequences of novel Actinobacteria.</title>
        <authorList>
            <person name="Sahin N."/>
            <person name="Ay H."/>
            <person name="Saygin H."/>
        </authorList>
    </citation>
    <scope>NUCLEOTIDE SEQUENCE [LARGE SCALE GENOMIC DNA]</scope>
    <source>
        <strain evidence="2 3">KC201</strain>
    </source>
</reference>
<accession>A0A4R4MAR5</accession>
<dbReference type="EMBL" id="SMJZ01000440">
    <property type="protein sequence ID" value="TDB92504.1"/>
    <property type="molecule type" value="Genomic_DNA"/>
</dbReference>
<evidence type="ECO:0000259" key="1">
    <source>
        <dbReference type="Pfam" id="PF13358"/>
    </source>
</evidence>
<gene>
    <name evidence="2" type="ORF">E1267_43830</name>
</gene>
<dbReference type="Proteomes" id="UP000295157">
    <property type="component" value="Unassembled WGS sequence"/>
</dbReference>
<evidence type="ECO:0000313" key="3">
    <source>
        <dbReference type="Proteomes" id="UP000295157"/>
    </source>
</evidence>
<sequence length="206" mass="23075">MGEGHLAAGGTTARDQDAWICFADEAGQSLRPPKARTWSRCGCTPTVTVSGKGSGRVNLAGMICLKPGQRTRLIYRMMIYRRRKNERKGFNETDYARLLDAAHQQLGGPIVLIWDNINTHVDALMRSLIDTRPWLTVFYLPTYAPELNPVEIVWSHLKRGLGNLAPCTLDDLAAVIRSRLKQMQYRPDLLDAFLAHTGLITDPRST</sequence>
<name>A0A4R4MAR5_9ACTN</name>
<dbReference type="Pfam" id="PF13358">
    <property type="entry name" value="DDE_3"/>
    <property type="match status" value="1"/>
</dbReference>
<keyword evidence="3" id="KW-1185">Reference proteome</keyword>
<proteinExistence type="predicted"/>
<organism evidence="2 3">
    <name type="scientific">Nonomuraea longispora</name>
    <dbReference type="NCBI Taxonomy" id="1848320"/>
    <lineage>
        <taxon>Bacteria</taxon>
        <taxon>Bacillati</taxon>
        <taxon>Actinomycetota</taxon>
        <taxon>Actinomycetes</taxon>
        <taxon>Streptosporangiales</taxon>
        <taxon>Streptosporangiaceae</taxon>
        <taxon>Nonomuraea</taxon>
    </lineage>
</organism>
<dbReference type="OrthoDB" id="341531at2"/>
<dbReference type="InterPro" id="IPR038717">
    <property type="entry name" value="Tc1-like_DDE_dom"/>
</dbReference>
<comment type="caution">
    <text evidence="2">The sequence shown here is derived from an EMBL/GenBank/DDBJ whole genome shotgun (WGS) entry which is preliminary data.</text>
</comment>
<feature type="domain" description="Tc1-like transposase DDE" evidence="1">
    <location>
        <begin position="20"/>
        <end position="163"/>
    </location>
</feature>
<protein>
    <submittedName>
        <fullName evidence="2">Transposase</fullName>
    </submittedName>
</protein>
<dbReference type="AlphaFoldDB" id="A0A4R4MAR5"/>